<accession>A0A7X6N2I2</accession>
<name>A0A7X6N2I2_9LACO</name>
<dbReference type="RefSeq" id="WP_168721295.1">
    <property type="nucleotide sequence ID" value="NZ_JAAXPN010000001.1"/>
</dbReference>
<dbReference type="AlphaFoldDB" id="A0A7X6N2I2"/>
<dbReference type="EMBL" id="JAAXPN010000001">
    <property type="protein sequence ID" value="NKZ23502.1"/>
    <property type="molecule type" value="Genomic_DNA"/>
</dbReference>
<organism evidence="1 2">
    <name type="scientific">Periweissella fabalis</name>
    <dbReference type="NCBI Taxonomy" id="1070421"/>
    <lineage>
        <taxon>Bacteria</taxon>
        <taxon>Bacillati</taxon>
        <taxon>Bacillota</taxon>
        <taxon>Bacilli</taxon>
        <taxon>Lactobacillales</taxon>
        <taxon>Lactobacillaceae</taxon>
        <taxon>Periweissella</taxon>
    </lineage>
</organism>
<proteinExistence type="predicted"/>
<gene>
    <name evidence="1" type="ORF">HF964_01595</name>
</gene>
<evidence type="ECO:0000313" key="2">
    <source>
        <dbReference type="Proteomes" id="UP000549765"/>
    </source>
</evidence>
<comment type="caution">
    <text evidence="1">The sequence shown here is derived from an EMBL/GenBank/DDBJ whole genome shotgun (WGS) entry which is preliminary data.</text>
</comment>
<keyword evidence="2" id="KW-1185">Reference proteome</keyword>
<sequence length="95" mass="10358">MRYNDRIKIVTTQSVDGELGPVTKKIISDWLECRITGVSQTMNIGVFGKYNSNALAVHLKGGLGTISGVIYNGVERKPEVVIKARKNTIVVIQGV</sequence>
<evidence type="ECO:0000313" key="1">
    <source>
        <dbReference type="EMBL" id="NKZ23502.1"/>
    </source>
</evidence>
<protein>
    <submittedName>
        <fullName evidence="1">Uncharacterized protein</fullName>
    </submittedName>
</protein>
<dbReference type="Proteomes" id="UP000549765">
    <property type="component" value="Unassembled WGS sequence"/>
</dbReference>
<reference evidence="1 2" key="1">
    <citation type="submission" date="2020-04" db="EMBL/GenBank/DDBJ databases">
        <title>MicrobeNet Type strains.</title>
        <authorList>
            <person name="Nicholson A.C."/>
        </authorList>
    </citation>
    <scope>NUCLEOTIDE SEQUENCE [LARGE SCALE GENOMIC DNA]</scope>
    <source>
        <strain evidence="1 2">CCUG 61472</strain>
    </source>
</reference>